<evidence type="ECO:0000256" key="1">
    <source>
        <dbReference type="SAM" id="MobiDB-lite"/>
    </source>
</evidence>
<feature type="region of interest" description="Disordered" evidence="1">
    <location>
        <begin position="32"/>
        <end position="62"/>
    </location>
</feature>
<organism evidence="2 3">
    <name type="scientific">Sphingobacterium spiritivorum</name>
    <name type="common">Flavobacterium spiritivorum</name>
    <dbReference type="NCBI Taxonomy" id="258"/>
    <lineage>
        <taxon>Bacteria</taxon>
        <taxon>Pseudomonadati</taxon>
        <taxon>Bacteroidota</taxon>
        <taxon>Sphingobacteriia</taxon>
        <taxon>Sphingobacteriales</taxon>
        <taxon>Sphingobacteriaceae</taxon>
        <taxon>Sphingobacterium</taxon>
    </lineage>
</organism>
<dbReference type="Proteomes" id="UP000254893">
    <property type="component" value="Unassembled WGS sequence"/>
</dbReference>
<dbReference type="AlphaFoldDB" id="A0A380CF89"/>
<name>A0A380CF89_SPHSI</name>
<proteinExistence type="predicted"/>
<dbReference type="RefSeq" id="WP_115170634.1">
    <property type="nucleotide sequence ID" value="NZ_UGYW01000002.1"/>
</dbReference>
<reference evidence="2 3" key="1">
    <citation type="submission" date="2018-06" db="EMBL/GenBank/DDBJ databases">
        <authorList>
            <consortium name="Pathogen Informatics"/>
            <person name="Doyle S."/>
        </authorList>
    </citation>
    <scope>NUCLEOTIDE SEQUENCE [LARGE SCALE GENOMIC DNA]</scope>
    <source>
        <strain evidence="2 3">NCTC11388</strain>
    </source>
</reference>
<evidence type="ECO:0000313" key="2">
    <source>
        <dbReference type="EMBL" id="SUJ19706.1"/>
    </source>
</evidence>
<dbReference type="EMBL" id="UGYW01000002">
    <property type="protein sequence ID" value="SUJ19706.1"/>
    <property type="molecule type" value="Genomic_DNA"/>
</dbReference>
<gene>
    <name evidence="2" type="ORF">NCTC11388_02901</name>
</gene>
<evidence type="ECO:0000313" key="3">
    <source>
        <dbReference type="Proteomes" id="UP000254893"/>
    </source>
</evidence>
<sequence>MALYIFPHEHMKTFLIMTVMLSLWSCGNPDKNNSSANDRNTDQETDSIQNNRPADTTVKEKRVREVYPEPIDEESMQRAEISKTDSTIHVYNNIRADYRVFGYSKPDTTSQKMFLISVFTNDVKDNPNKCLYGSYYDSASMPDMSIKYLDDAGAFVKANLYRDDILLAPVYLERKWVEFEE</sequence>
<accession>A0A380CF89</accession>
<protein>
    <submittedName>
        <fullName evidence="2">Uncharacterized protein</fullName>
    </submittedName>
</protein>